<sequence>MRIKTILVSQPKPQTEKSPYFDLAEKYNLKIDFRPFIQVEGVSTKEFRQERINILDHTAVIFTSRTAIDHFFRVCEELRITVPDDMKYFCISESTAFYLQKYIVYRKRKIFFGEKRFEELMDIIVKHKSEKFLIPLSDIHKQSIPALLDKNKIKYTKAILYRTVSSDLSDLADVNYDILAFYSPSGIASLLQNFPEFEQNNTIIAAFGPATSKAVNDAKLRLDIQAPMPQAPSMTMALDQFIKKYNKDNKDK</sequence>
<dbReference type="GO" id="GO:0006780">
    <property type="term" value="P:uroporphyrinogen III biosynthetic process"/>
    <property type="evidence" value="ECO:0007669"/>
    <property type="project" value="InterPro"/>
</dbReference>
<dbReference type="InterPro" id="IPR039793">
    <property type="entry name" value="UROS/Hem4"/>
</dbReference>
<dbReference type="InterPro" id="IPR036108">
    <property type="entry name" value="4pyrrol_syn_uPrphyn_synt_sf"/>
</dbReference>
<dbReference type="InterPro" id="IPR003754">
    <property type="entry name" value="4pyrrol_synth_uPrphyn_synth"/>
</dbReference>
<dbReference type="OrthoDB" id="1149788at2"/>
<dbReference type="EMBL" id="RAPQ01000008">
    <property type="protein sequence ID" value="RKE03117.1"/>
    <property type="molecule type" value="Genomic_DNA"/>
</dbReference>
<reference evidence="2 3" key="1">
    <citation type="submission" date="2018-09" db="EMBL/GenBank/DDBJ databases">
        <title>Genomic Encyclopedia of Archaeal and Bacterial Type Strains, Phase II (KMG-II): from individual species to whole genera.</title>
        <authorList>
            <person name="Goeker M."/>
        </authorList>
    </citation>
    <scope>NUCLEOTIDE SEQUENCE [LARGE SCALE GENOMIC DNA]</scope>
    <source>
        <strain evidence="2 3">DSM 21950</strain>
    </source>
</reference>
<dbReference type="RefSeq" id="WP_120238046.1">
    <property type="nucleotide sequence ID" value="NZ_CANNEC010000016.1"/>
</dbReference>
<gene>
    <name evidence="2" type="ORF">BXY64_0108</name>
</gene>
<dbReference type="Gene3D" id="3.40.50.10090">
    <property type="match status" value="2"/>
</dbReference>
<evidence type="ECO:0000313" key="2">
    <source>
        <dbReference type="EMBL" id="RKE03117.1"/>
    </source>
</evidence>
<name>A0A419X5W4_9BACT</name>
<feature type="domain" description="Tetrapyrrole biosynthesis uroporphyrinogen III synthase" evidence="1">
    <location>
        <begin position="24"/>
        <end position="235"/>
    </location>
</feature>
<dbReference type="PANTHER" id="PTHR12390:SF0">
    <property type="entry name" value="UROPORPHYRINOGEN-III SYNTHASE"/>
    <property type="match status" value="1"/>
</dbReference>
<protein>
    <submittedName>
        <fullName evidence="2">Uroporphyrinogen-III synthase</fullName>
    </submittedName>
</protein>
<dbReference type="GO" id="GO:0004852">
    <property type="term" value="F:uroporphyrinogen-III synthase activity"/>
    <property type="evidence" value="ECO:0007669"/>
    <property type="project" value="InterPro"/>
</dbReference>
<evidence type="ECO:0000313" key="3">
    <source>
        <dbReference type="Proteomes" id="UP000284531"/>
    </source>
</evidence>
<dbReference type="SUPFAM" id="SSF69618">
    <property type="entry name" value="HemD-like"/>
    <property type="match status" value="1"/>
</dbReference>
<dbReference type="Pfam" id="PF02602">
    <property type="entry name" value="HEM4"/>
    <property type="match status" value="1"/>
</dbReference>
<dbReference type="PANTHER" id="PTHR12390">
    <property type="entry name" value="UROPORPHYRINOGEN III SYNTHASE"/>
    <property type="match status" value="1"/>
</dbReference>
<evidence type="ECO:0000259" key="1">
    <source>
        <dbReference type="Pfam" id="PF02602"/>
    </source>
</evidence>
<dbReference type="Proteomes" id="UP000284531">
    <property type="component" value="Unassembled WGS sequence"/>
</dbReference>
<dbReference type="CDD" id="cd06578">
    <property type="entry name" value="HemD"/>
    <property type="match status" value="1"/>
</dbReference>
<comment type="caution">
    <text evidence="2">The sequence shown here is derived from an EMBL/GenBank/DDBJ whole genome shotgun (WGS) entry which is preliminary data.</text>
</comment>
<keyword evidence="3" id="KW-1185">Reference proteome</keyword>
<dbReference type="GO" id="GO:0005829">
    <property type="term" value="C:cytosol"/>
    <property type="evidence" value="ECO:0007669"/>
    <property type="project" value="TreeGrafter"/>
</dbReference>
<accession>A0A419X5W4</accession>
<dbReference type="AlphaFoldDB" id="A0A419X5W4"/>
<proteinExistence type="predicted"/>
<organism evidence="2 3">
    <name type="scientific">Marinifilum flexuosum</name>
    <dbReference type="NCBI Taxonomy" id="1117708"/>
    <lineage>
        <taxon>Bacteria</taxon>
        <taxon>Pseudomonadati</taxon>
        <taxon>Bacteroidota</taxon>
        <taxon>Bacteroidia</taxon>
        <taxon>Marinilabiliales</taxon>
        <taxon>Marinifilaceae</taxon>
    </lineage>
</organism>